<keyword evidence="5" id="KW-0479">Metal-binding</keyword>
<keyword evidence="4" id="KW-0548">Nucleotidyltransferase</keyword>
<dbReference type="NCBIfam" id="NF000658">
    <property type="entry name" value="PRK00029.1"/>
    <property type="match status" value="1"/>
</dbReference>
<gene>
    <name evidence="11" type="primary">LOC107221338</name>
</gene>
<evidence type="ECO:0000256" key="6">
    <source>
        <dbReference type="ARBA" id="ARBA00022741"/>
    </source>
</evidence>
<protein>
    <recommendedName>
        <fullName evidence="9">Selenoprotein O</fullName>
    </recommendedName>
</protein>
<evidence type="ECO:0000256" key="1">
    <source>
        <dbReference type="ARBA" id="ARBA00001946"/>
    </source>
</evidence>
<evidence type="ECO:0000256" key="8">
    <source>
        <dbReference type="ARBA" id="ARBA00022842"/>
    </source>
</evidence>
<dbReference type="RefSeq" id="XP_015515768.1">
    <property type="nucleotide sequence ID" value="XM_015660282.2"/>
</dbReference>
<reference evidence="11" key="1">
    <citation type="submission" date="2025-08" db="UniProtKB">
        <authorList>
            <consortium name="RefSeq"/>
        </authorList>
    </citation>
    <scope>IDENTIFICATION</scope>
    <source>
        <tissue evidence="11">Thorax and Abdomen</tissue>
    </source>
</reference>
<organism evidence="11">
    <name type="scientific">Neodiprion lecontei</name>
    <name type="common">Redheaded pine sawfly</name>
    <dbReference type="NCBI Taxonomy" id="441921"/>
    <lineage>
        <taxon>Eukaryota</taxon>
        <taxon>Metazoa</taxon>
        <taxon>Ecdysozoa</taxon>
        <taxon>Arthropoda</taxon>
        <taxon>Hexapoda</taxon>
        <taxon>Insecta</taxon>
        <taxon>Pterygota</taxon>
        <taxon>Neoptera</taxon>
        <taxon>Endopterygota</taxon>
        <taxon>Hymenoptera</taxon>
        <taxon>Tenthredinoidea</taxon>
        <taxon>Diprionidae</taxon>
        <taxon>Diprioninae</taxon>
        <taxon>Neodiprion</taxon>
    </lineage>
</organism>
<dbReference type="GO" id="GO:0016779">
    <property type="term" value="F:nucleotidyltransferase activity"/>
    <property type="evidence" value="ECO:0007669"/>
    <property type="project" value="UniProtKB-KW"/>
</dbReference>
<dbReference type="GeneID" id="107221338"/>
<dbReference type="KEGG" id="nlo:107221338"/>
<name>A0A6J0BPJ5_NEOLC</name>
<dbReference type="PANTHER" id="PTHR12153">
    <property type="entry name" value="SELENOPROTEIN O"/>
    <property type="match status" value="1"/>
</dbReference>
<evidence type="ECO:0000256" key="2">
    <source>
        <dbReference type="ARBA" id="ARBA00009747"/>
    </source>
</evidence>
<keyword evidence="8" id="KW-0460">Magnesium</keyword>
<sequence length="539" mass="61200">MVSRGSPFASGNALTTDISAWRFSVNTLCSLPLDEIKNDCTPRHVRMGIFSEVNPTPLAQDEVKLIAASRDVLVNVLDMDPAISVTNGFVQFVSGCPVTNSTPLAHRYGGHQFGKWCSQLGDGRAHILGEYINAKGERWELQLKGSGLTPYSRDLDGRAVLRSSIREFLCSEAMYYLGVETTRSAALIVGSDAVYRDQFYSGQIRSERAAILLRVAPSWFRFGSLEILARQGELLHLKMLVDYIIENHFNDINLLEVENRYVVLFGRIAHRTVELAVRWQSLGFAHGVLNTDNMSILGLTIDYGPFGFVEAYDSKFVPNRSDRFGKYSLDKQLDVVLWNLEKLSAAFEPFLDENQRLYASNVLKMLGGYGRRKLRSVMRSKLGLITDVEEDQQLLAMLLSMMEETGADYTMTFRQLALVNPDTMIDYDVVKNHWSLSRLMCHDYYTSFAEFYRRRLYSEGVYNDAERKERMNAVNPLYVLRNWMAQSAIEKAEQNDFSEVVLIQKILETPYSEQIEAEQHGYAASPPSLAYRLRISCSS</sequence>
<dbReference type="OrthoDB" id="10254721at2759"/>
<keyword evidence="10" id="KW-1185">Reference proteome</keyword>
<evidence type="ECO:0000256" key="7">
    <source>
        <dbReference type="ARBA" id="ARBA00022840"/>
    </source>
</evidence>
<dbReference type="Pfam" id="PF02696">
    <property type="entry name" value="SelO"/>
    <property type="match status" value="1"/>
</dbReference>
<accession>A0A6J0BPJ5</accession>
<keyword evidence="6" id="KW-0547">Nucleotide-binding</keyword>
<dbReference type="PANTHER" id="PTHR12153:SF18">
    <property type="entry name" value="SELENOPROTEIN O"/>
    <property type="match status" value="1"/>
</dbReference>
<proteinExistence type="inferred from homology"/>
<evidence type="ECO:0000256" key="5">
    <source>
        <dbReference type="ARBA" id="ARBA00022723"/>
    </source>
</evidence>
<keyword evidence="3" id="KW-0808">Transferase</keyword>
<evidence type="ECO:0000313" key="11">
    <source>
        <dbReference type="RefSeq" id="XP_015515768.1"/>
    </source>
</evidence>
<dbReference type="HAMAP" id="MF_00692">
    <property type="entry name" value="SelO"/>
    <property type="match status" value="1"/>
</dbReference>
<dbReference type="GO" id="GO:0046872">
    <property type="term" value="F:metal ion binding"/>
    <property type="evidence" value="ECO:0007669"/>
    <property type="project" value="UniProtKB-KW"/>
</dbReference>
<evidence type="ECO:0000256" key="4">
    <source>
        <dbReference type="ARBA" id="ARBA00022695"/>
    </source>
</evidence>
<dbReference type="GO" id="GO:0005524">
    <property type="term" value="F:ATP binding"/>
    <property type="evidence" value="ECO:0007669"/>
    <property type="project" value="UniProtKB-KW"/>
</dbReference>
<dbReference type="Proteomes" id="UP000829291">
    <property type="component" value="Chromosome 2"/>
</dbReference>
<evidence type="ECO:0000313" key="10">
    <source>
        <dbReference type="Proteomes" id="UP000829291"/>
    </source>
</evidence>
<comment type="similarity">
    <text evidence="2">Belongs to the SELO family.</text>
</comment>
<dbReference type="InterPro" id="IPR003846">
    <property type="entry name" value="SelO"/>
</dbReference>
<dbReference type="AlphaFoldDB" id="A0A6J0BPJ5"/>
<comment type="cofactor">
    <cofactor evidence="1">
        <name>Mg(2+)</name>
        <dbReference type="ChEBI" id="CHEBI:18420"/>
    </cofactor>
</comment>
<dbReference type="InParanoid" id="A0A6J0BPJ5"/>
<evidence type="ECO:0000256" key="9">
    <source>
        <dbReference type="ARBA" id="ARBA00031547"/>
    </source>
</evidence>
<keyword evidence="7" id="KW-0067">ATP-binding</keyword>
<evidence type="ECO:0000256" key="3">
    <source>
        <dbReference type="ARBA" id="ARBA00022679"/>
    </source>
</evidence>